<gene>
    <name evidence="2" type="ORF">SLEP1_g10740</name>
</gene>
<evidence type="ECO:0000313" key="3">
    <source>
        <dbReference type="Proteomes" id="UP001054252"/>
    </source>
</evidence>
<feature type="region of interest" description="Disordered" evidence="1">
    <location>
        <begin position="41"/>
        <end position="136"/>
    </location>
</feature>
<feature type="compositionally biased region" description="Basic and acidic residues" evidence="1">
    <location>
        <begin position="103"/>
        <end position="112"/>
    </location>
</feature>
<dbReference type="EMBL" id="BPVZ01000011">
    <property type="protein sequence ID" value="GKU97613.1"/>
    <property type="molecule type" value="Genomic_DNA"/>
</dbReference>
<organism evidence="2 3">
    <name type="scientific">Rubroshorea leprosula</name>
    <dbReference type="NCBI Taxonomy" id="152421"/>
    <lineage>
        <taxon>Eukaryota</taxon>
        <taxon>Viridiplantae</taxon>
        <taxon>Streptophyta</taxon>
        <taxon>Embryophyta</taxon>
        <taxon>Tracheophyta</taxon>
        <taxon>Spermatophyta</taxon>
        <taxon>Magnoliopsida</taxon>
        <taxon>eudicotyledons</taxon>
        <taxon>Gunneridae</taxon>
        <taxon>Pentapetalae</taxon>
        <taxon>rosids</taxon>
        <taxon>malvids</taxon>
        <taxon>Malvales</taxon>
        <taxon>Dipterocarpaceae</taxon>
        <taxon>Rubroshorea</taxon>
    </lineage>
</organism>
<name>A0AAV5I913_9ROSI</name>
<evidence type="ECO:0000313" key="2">
    <source>
        <dbReference type="EMBL" id="GKU97613.1"/>
    </source>
</evidence>
<keyword evidence="3" id="KW-1185">Reference proteome</keyword>
<dbReference type="Proteomes" id="UP001054252">
    <property type="component" value="Unassembled WGS sequence"/>
</dbReference>
<comment type="caution">
    <text evidence="2">The sequence shown here is derived from an EMBL/GenBank/DDBJ whole genome shotgun (WGS) entry which is preliminary data.</text>
</comment>
<reference evidence="2 3" key="1">
    <citation type="journal article" date="2021" name="Commun. Biol.">
        <title>The genome of Shorea leprosula (Dipterocarpaceae) highlights the ecological relevance of drought in aseasonal tropical rainforests.</title>
        <authorList>
            <person name="Ng K.K.S."/>
            <person name="Kobayashi M.J."/>
            <person name="Fawcett J.A."/>
            <person name="Hatakeyama M."/>
            <person name="Paape T."/>
            <person name="Ng C.H."/>
            <person name="Ang C.C."/>
            <person name="Tnah L.H."/>
            <person name="Lee C.T."/>
            <person name="Nishiyama T."/>
            <person name="Sese J."/>
            <person name="O'Brien M.J."/>
            <person name="Copetti D."/>
            <person name="Mohd Noor M.I."/>
            <person name="Ong R.C."/>
            <person name="Putra M."/>
            <person name="Sireger I.Z."/>
            <person name="Indrioko S."/>
            <person name="Kosugi Y."/>
            <person name="Izuno A."/>
            <person name="Isagi Y."/>
            <person name="Lee S.L."/>
            <person name="Shimizu K.K."/>
        </authorList>
    </citation>
    <scope>NUCLEOTIDE SEQUENCE [LARGE SCALE GENOMIC DNA]</scope>
    <source>
        <strain evidence="2">214</strain>
    </source>
</reference>
<dbReference type="PANTHER" id="PTHR34542">
    <property type="entry name" value="OS08G0359900 PROTEIN"/>
    <property type="match status" value="1"/>
</dbReference>
<protein>
    <submittedName>
        <fullName evidence="2">Uncharacterized protein</fullName>
    </submittedName>
</protein>
<sequence>MAALQKFKLLATQCTVAGSPARSPCASPVIHLRRRKTLRMLLNRSSASERRRFGRRDDDRENVADRSPGKNATADSENRKNGSKKEGRGRRKLRELFVSSPPLEERGSKSGLDDNEGLLPAPMSATDGMTARRGGGSIRQMAGTLRCRILRRAWRPVLVTIPE</sequence>
<evidence type="ECO:0000256" key="1">
    <source>
        <dbReference type="SAM" id="MobiDB-lite"/>
    </source>
</evidence>
<proteinExistence type="predicted"/>
<feature type="compositionally biased region" description="Basic and acidic residues" evidence="1">
    <location>
        <begin position="47"/>
        <end position="68"/>
    </location>
</feature>
<feature type="compositionally biased region" description="Basic and acidic residues" evidence="1">
    <location>
        <begin position="76"/>
        <end position="86"/>
    </location>
</feature>
<accession>A0AAV5I913</accession>
<dbReference type="PANTHER" id="PTHR34542:SF6">
    <property type="entry name" value="50S RIBOSOMAL-LIKE PROTEIN"/>
    <property type="match status" value="1"/>
</dbReference>
<dbReference type="AlphaFoldDB" id="A0AAV5I913"/>